<keyword evidence="2" id="KW-1185">Reference proteome</keyword>
<protein>
    <submittedName>
        <fullName evidence="1">HAUS augmin-like complex subunit 2</fullName>
    </submittedName>
</protein>
<name>A0ACB8G426_9SAUR</name>
<dbReference type="Proteomes" id="UP000827872">
    <property type="component" value="Linkage Group LG02"/>
</dbReference>
<sequence>MPAFESQLSCMETGGGAMPPKSHPLAWGGAQKCQVLQGMNRHLDAVLKEKRALRQRLMKSLCQDSLPIEADFHRYAVKLLALAVVSIQKLETRLIAIRSIPQIPPTIKKMDSELTKMDLLVTETEELAEQIFKWREKQMGIFCFNSQLTVVSDSLFRSGTP</sequence>
<evidence type="ECO:0000313" key="1">
    <source>
        <dbReference type="EMBL" id="KAH8014399.1"/>
    </source>
</evidence>
<evidence type="ECO:0000313" key="2">
    <source>
        <dbReference type="Proteomes" id="UP000827872"/>
    </source>
</evidence>
<organism evidence="1 2">
    <name type="scientific">Sphaerodactylus townsendi</name>
    <dbReference type="NCBI Taxonomy" id="933632"/>
    <lineage>
        <taxon>Eukaryota</taxon>
        <taxon>Metazoa</taxon>
        <taxon>Chordata</taxon>
        <taxon>Craniata</taxon>
        <taxon>Vertebrata</taxon>
        <taxon>Euteleostomi</taxon>
        <taxon>Lepidosauria</taxon>
        <taxon>Squamata</taxon>
        <taxon>Bifurcata</taxon>
        <taxon>Gekkota</taxon>
        <taxon>Sphaerodactylidae</taxon>
        <taxon>Sphaerodactylus</taxon>
    </lineage>
</organism>
<accession>A0ACB8G426</accession>
<proteinExistence type="predicted"/>
<comment type="caution">
    <text evidence="1">The sequence shown here is derived from an EMBL/GenBank/DDBJ whole genome shotgun (WGS) entry which is preliminary data.</text>
</comment>
<dbReference type="EMBL" id="CM037615">
    <property type="protein sequence ID" value="KAH8014399.1"/>
    <property type="molecule type" value="Genomic_DNA"/>
</dbReference>
<reference evidence="1" key="1">
    <citation type="submission" date="2021-08" db="EMBL/GenBank/DDBJ databases">
        <title>The first chromosome-level gecko genome reveals the dynamic sex chromosomes of Neotropical dwarf geckos (Sphaerodactylidae: Sphaerodactylus).</title>
        <authorList>
            <person name="Pinto B.J."/>
            <person name="Keating S.E."/>
            <person name="Gamble T."/>
        </authorList>
    </citation>
    <scope>NUCLEOTIDE SEQUENCE</scope>
    <source>
        <strain evidence="1">TG3544</strain>
    </source>
</reference>
<gene>
    <name evidence="1" type="primary">HAUS2</name>
    <name evidence="1" type="ORF">K3G42_028915</name>
</gene>